<proteinExistence type="predicted"/>
<accession>A5DRP9</accession>
<dbReference type="SUPFAM" id="SSF53098">
    <property type="entry name" value="Ribonuclease H-like"/>
    <property type="match status" value="1"/>
</dbReference>
<dbReference type="InterPro" id="IPR012337">
    <property type="entry name" value="RNaseH-like_sf"/>
</dbReference>
<dbReference type="OMA" id="HITHRTT"/>
<evidence type="ECO:0000313" key="9">
    <source>
        <dbReference type="Proteomes" id="UP000001996"/>
    </source>
</evidence>
<organism evidence="8 9">
    <name type="scientific">Lodderomyces elongisporus (strain ATCC 11503 / CBS 2605 / JCM 1781 / NBRC 1676 / NRRL YB-4239)</name>
    <name type="common">Yeast</name>
    <name type="synonym">Saccharomyces elongisporus</name>
    <dbReference type="NCBI Taxonomy" id="379508"/>
    <lineage>
        <taxon>Eukaryota</taxon>
        <taxon>Fungi</taxon>
        <taxon>Dikarya</taxon>
        <taxon>Ascomycota</taxon>
        <taxon>Saccharomycotina</taxon>
        <taxon>Pichiomycetes</taxon>
        <taxon>Debaryomycetaceae</taxon>
        <taxon>Candida/Lodderomyces clade</taxon>
        <taxon>Lodderomyces</taxon>
    </lineage>
</organism>
<evidence type="ECO:0000256" key="6">
    <source>
        <dbReference type="ARBA" id="ARBA00025615"/>
    </source>
</evidence>
<dbReference type="GO" id="GO:0003723">
    <property type="term" value="F:RNA binding"/>
    <property type="evidence" value="ECO:0007669"/>
    <property type="project" value="UniProtKB-KW"/>
</dbReference>
<evidence type="ECO:0000256" key="1">
    <source>
        <dbReference type="ARBA" id="ARBA00000077"/>
    </source>
</evidence>
<sequence>MARSSGFTKGYCRAVADFIYSNFIARVGTFSVLKTDNGREFHNEVLQQLLSNYGISPSYSVPYHPQGNGMIEASHKRLIRFIKLVPENKNLSKVLNAALWVDRTTVRKRTGFTPQYLVFGFEGNNLLQSLMQTPSDIQQYTEDELFKFRVGQFYFRKQQEDSAKETQRRDRDHQKEVFDKRYDTNVPIKKGDLVLVYDAATNKMGLNWSGPFVVRKVLSRIYYLSNLQGIPMKRQYTREMLKPFVAAPLSTTK</sequence>
<dbReference type="GO" id="GO:0004523">
    <property type="term" value="F:RNA-DNA hybrid ribonuclease activity"/>
    <property type="evidence" value="ECO:0007669"/>
    <property type="project" value="UniProtKB-EC"/>
</dbReference>
<protein>
    <recommendedName>
        <fullName evidence="7">Integrase catalytic domain-containing protein</fullName>
    </recommendedName>
</protein>
<keyword evidence="9" id="KW-1185">Reference proteome</keyword>
<comment type="catalytic activity">
    <reaction evidence="1">
        <text>Endonucleolytic cleavage to 5'-phosphomonoester.</text>
        <dbReference type="EC" id="3.1.26.4"/>
    </reaction>
</comment>
<name>A5DRP9_LODEL</name>
<feature type="domain" description="Integrase catalytic" evidence="7">
    <location>
        <begin position="1"/>
        <end position="122"/>
    </location>
</feature>
<dbReference type="EMBL" id="CH981524">
    <property type="protein sequence ID" value="EDK41857.1"/>
    <property type="molecule type" value="Genomic_DNA"/>
</dbReference>
<evidence type="ECO:0000313" key="8">
    <source>
        <dbReference type="EMBL" id="EDK41857.1"/>
    </source>
</evidence>
<dbReference type="Proteomes" id="UP000001996">
    <property type="component" value="Unassembled WGS sequence"/>
</dbReference>
<dbReference type="PROSITE" id="PS50994">
    <property type="entry name" value="INTEGRASE"/>
    <property type="match status" value="1"/>
</dbReference>
<evidence type="ECO:0000256" key="4">
    <source>
        <dbReference type="ARBA" id="ARBA00022884"/>
    </source>
</evidence>
<keyword evidence="3" id="KW-0963">Cytoplasm</keyword>
<dbReference type="HOGENOM" id="CLU_997732_0_0_1"/>
<dbReference type="InParanoid" id="A5DRP9"/>
<evidence type="ECO:0000259" key="7">
    <source>
        <dbReference type="PROSITE" id="PS50994"/>
    </source>
</evidence>
<gene>
    <name evidence="8" type="ORF">LELG_00035</name>
</gene>
<dbReference type="InterPro" id="IPR001584">
    <property type="entry name" value="Integrase_cat-core"/>
</dbReference>
<comment type="subcellular location">
    <subcellularLocation>
        <location evidence="2">Cytoplasm</location>
    </subcellularLocation>
</comment>
<dbReference type="eggNOG" id="KOG0017">
    <property type="taxonomic scope" value="Eukaryota"/>
</dbReference>
<dbReference type="InterPro" id="IPR036397">
    <property type="entry name" value="RNaseH_sf"/>
</dbReference>
<dbReference type="PANTHER" id="PTHR37984:SF5">
    <property type="entry name" value="PROTEIN NYNRIN-LIKE"/>
    <property type="match status" value="1"/>
</dbReference>
<keyword evidence="4" id="KW-0694">RNA-binding</keyword>
<dbReference type="GO" id="GO:0005737">
    <property type="term" value="C:cytoplasm"/>
    <property type="evidence" value="ECO:0007669"/>
    <property type="project" value="UniProtKB-SubCell"/>
</dbReference>
<dbReference type="VEuPathDB" id="FungiDB:LELG_00035"/>
<evidence type="ECO:0000256" key="3">
    <source>
        <dbReference type="ARBA" id="ARBA00022490"/>
    </source>
</evidence>
<evidence type="ECO:0000256" key="5">
    <source>
        <dbReference type="ARBA" id="ARBA00025590"/>
    </source>
</evidence>
<reference evidence="8 9" key="1">
    <citation type="journal article" date="2009" name="Nature">
        <title>Evolution of pathogenicity and sexual reproduction in eight Candida genomes.</title>
        <authorList>
            <person name="Butler G."/>
            <person name="Rasmussen M.D."/>
            <person name="Lin M.F."/>
            <person name="Santos M.A."/>
            <person name="Sakthikumar S."/>
            <person name="Munro C.A."/>
            <person name="Rheinbay E."/>
            <person name="Grabherr M."/>
            <person name="Forche A."/>
            <person name="Reedy J.L."/>
            <person name="Agrafioti I."/>
            <person name="Arnaud M.B."/>
            <person name="Bates S."/>
            <person name="Brown A.J."/>
            <person name="Brunke S."/>
            <person name="Costanzo M.C."/>
            <person name="Fitzpatrick D.A."/>
            <person name="de Groot P.W."/>
            <person name="Harris D."/>
            <person name="Hoyer L.L."/>
            <person name="Hube B."/>
            <person name="Klis F.M."/>
            <person name="Kodira C."/>
            <person name="Lennard N."/>
            <person name="Logue M.E."/>
            <person name="Martin R."/>
            <person name="Neiman A.M."/>
            <person name="Nikolaou E."/>
            <person name="Quail M.A."/>
            <person name="Quinn J."/>
            <person name="Santos M.C."/>
            <person name="Schmitzberger F.F."/>
            <person name="Sherlock G."/>
            <person name="Shah P."/>
            <person name="Silverstein K.A."/>
            <person name="Skrzypek M.S."/>
            <person name="Soll D."/>
            <person name="Staggs R."/>
            <person name="Stansfield I."/>
            <person name="Stumpf M.P."/>
            <person name="Sudbery P.E."/>
            <person name="Srikantha T."/>
            <person name="Zeng Q."/>
            <person name="Berman J."/>
            <person name="Berriman M."/>
            <person name="Heitman J."/>
            <person name="Gow N.A."/>
            <person name="Lorenz M.C."/>
            <person name="Birren B.W."/>
            <person name="Kellis M."/>
            <person name="Cuomo C.A."/>
        </authorList>
    </citation>
    <scope>NUCLEOTIDE SEQUENCE [LARGE SCALE GENOMIC DNA]</scope>
    <source>
        <strain evidence="9">ATCC 11503 / BCRC 21390 / CBS 2605 / JCM 1781 / NBRC 1676 / NRRL YB-4239</strain>
    </source>
</reference>
<dbReference type="AlphaFoldDB" id="A5DRP9"/>
<dbReference type="InterPro" id="IPR050951">
    <property type="entry name" value="Retrovirus_Pol_polyprotein"/>
</dbReference>
<dbReference type="GO" id="GO:0015074">
    <property type="term" value="P:DNA integration"/>
    <property type="evidence" value="ECO:0007669"/>
    <property type="project" value="InterPro"/>
</dbReference>
<dbReference type="Gene3D" id="3.30.420.10">
    <property type="entry name" value="Ribonuclease H-like superfamily/Ribonuclease H"/>
    <property type="match status" value="1"/>
</dbReference>
<dbReference type="STRING" id="379508.A5DRP9"/>
<dbReference type="PANTHER" id="PTHR37984">
    <property type="entry name" value="PROTEIN CBG26694"/>
    <property type="match status" value="1"/>
</dbReference>
<dbReference type="GO" id="GO:0005634">
    <property type="term" value="C:nucleus"/>
    <property type="evidence" value="ECO:0007669"/>
    <property type="project" value="UniProtKB-ARBA"/>
</dbReference>
<comment type="function">
    <text evidence="5">Reverse transcriptase/ribonuclease H (RT) is a multifunctional enzyme that catalyzes the conversion of the retro-elements RNA genome into dsDNA within the VLP. The enzyme displays a DNA polymerase activity that can copy either DNA or RNA templates, and a ribonuclease H (RNase H) activity that cleaves the RNA strand of RNA-DNA heteroduplexes during plus-strand synthesis and hydrolyzes RNA primers. The conversion leads to a linear dsDNA copy of the retrotransposon that includes long terminal repeats (LTRs) at both ends.</text>
</comment>
<evidence type="ECO:0000256" key="2">
    <source>
        <dbReference type="ARBA" id="ARBA00004496"/>
    </source>
</evidence>
<comment type="function">
    <text evidence="6">Integrase (IN) targets the VLP to the nucleus, where a subparticle preintegration complex (PIC) containing at least integrase and the newly synthesized dsDNA copy of the retrotransposon must transit the nuclear membrane. Once in the nucleus, integrase performs the integration of the dsDNA into the host genome.</text>
</comment>
<dbReference type="OrthoDB" id="5425374at2759"/>